<feature type="domain" description="O-antigen ligase-related" evidence="6">
    <location>
        <begin position="201"/>
        <end position="337"/>
    </location>
</feature>
<dbReference type="Proteomes" id="UP000027604">
    <property type="component" value="Chromosome I"/>
</dbReference>
<dbReference type="KEGG" id="jag:GJA_2658"/>
<evidence type="ECO:0000256" key="5">
    <source>
        <dbReference type="SAM" id="Phobius"/>
    </source>
</evidence>
<dbReference type="HOGENOM" id="CLU_052176_0_0_4"/>
<reference evidence="8 9" key="1">
    <citation type="journal article" date="2015" name="Genome Announc.">
        <title>Genome Sequence of Mushroom Soft-Rot Pathogen Janthinobacterium agaricidamnosum.</title>
        <authorList>
            <person name="Graupner K."/>
            <person name="Lackner G."/>
            <person name="Hertweck C."/>
        </authorList>
    </citation>
    <scope>NUCLEOTIDE SEQUENCE [LARGE SCALE GENOMIC DNA]</scope>
    <source>
        <strain evidence="9">NBRC 102515 / DSM 9628</strain>
    </source>
</reference>
<dbReference type="STRING" id="1349767.GJA_2658"/>
<dbReference type="eggNOG" id="COG3307">
    <property type="taxonomic scope" value="Bacteria"/>
</dbReference>
<sequence>MRDLLITLVIFGSLPFILKAPALGGLMWVWVSVMNPHTQGWGFATHLPFAFIIAIVTMFSLLISRLPKSLPLTPISVTLLLFVLWMNVTTPFALVQSASWVQWNKVMKIMLMTFVTMMVIRNKQDVQRLIWVLVVSIGYYGVKGGLFTIRSGGTERVWGPEDTFIGDNNALALALIITIPLMHYLQQITDKKWLRRGLTGMMLLSGLAALGSYSRGGLLAIAAMCLFMWIKSGRKLALGALLTMCIPVFLLFMPAQWAERMDTISNYEADESAQGRLNAWRMAYNLARDRFLGGGFDVSDPLVFLRYAPNPLDVHAAHSIYFQALGEHGFVGLILYLVLGLLTWRSAAWIVRNTRGRAELAWAFGLALMIQASMIGFAVGGAFLSLLYFDMPYYLMAAVIATRILVTQALLGAAPVPQAKTRLGRPVATAAKP</sequence>
<protein>
    <submittedName>
        <fullName evidence="8">O-Antigen Polymerase family protein</fullName>
    </submittedName>
</protein>
<dbReference type="PANTHER" id="PTHR37422:SF13">
    <property type="entry name" value="LIPOPOLYSACCHARIDE BIOSYNTHESIS PROTEIN PA4999-RELATED"/>
    <property type="match status" value="1"/>
</dbReference>
<feature type="transmembrane region" description="Helical" evidence="5">
    <location>
        <begin position="393"/>
        <end position="416"/>
    </location>
</feature>
<dbReference type="GO" id="GO:0016020">
    <property type="term" value="C:membrane"/>
    <property type="evidence" value="ECO:0007669"/>
    <property type="project" value="UniProtKB-SubCell"/>
</dbReference>
<evidence type="ECO:0000256" key="4">
    <source>
        <dbReference type="ARBA" id="ARBA00023136"/>
    </source>
</evidence>
<dbReference type="PANTHER" id="PTHR37422">
    <property type="entry name" value="TEICHURONIC ACID BIOSYNTHESIS PROTEIN TUAE"/>
    <property type="match status" value="1"/>
</dbReference>
<dbReference type="RefSeq" id="WP_051780757.1">
    <property type="nucleotide sequence ID" value="NZ_BCTH01000040.1"/>
</dbReference>
<dbReference type="InterPro" id="IPR007016">
    <property type="entry name" value="O-antigen_ligase-rel_domated"/>
</dbReference>
<accession>W0V378</accession>
<dbReference type="EMBL" id="HG322949">
    <property type="protein sequence ID" value="CDG83289.1"/>
    <property type="molecule type" value="Genomic_DNA"/>
</dbReference>
<dbReference type="AlphaFoldDB" id="W0V378"/>
<feature type="transmembrane region" description="Helical" evidence="5">
    <location>
        <begin position="75"/>
        <end position="94"/>
    </location>
</feature>
<dbReference type="InterPro" id="IPR017528">
    <property type="entry name" value="CHP03097O-antigen_lig-rel"/>
</dbReference>
<proteinExistence type="predicted"/>
<keyword evidence="2 5" id="KW-0812">Transmembrane</keyword>
<feature type="transmembrane region" description="Helical" evidence="5">
    <location>
        <begin position="169"/>
        <end position="185"/>
    </location>
</feature>
<keyword evidence="3 5" id="KW-1133">Transmembrane helix</keyword>
<dbReference type="Pfam" id="PF19358">
    <property type="entry name" value="DUF5935"/>
    <property type="match status" value="1"/>
</dbReference>
<dbReference type="PATRIC" id="fig|1349767.4.peg.4386"/>
<keyword evidence="4 5" id="KW-0472">Membrane</keyword>
<feature type="transmembrane region" description="Helical" evidence="5">
    <location>
        <begin position="236"/>
        <end position="255"/>
    </location>
</feature>
<name>W0V378_9BURK</name>
<evidence type="ECO:0000313" key="9">
    <source>
        <dbReference type="Proteomes" id="UP000027604"/>
    </source>
</evidence>
<feature type="transmembrane region" description="Helical" evidence="5">
    <location>
        <begin position="129"/>
        <end position="149"/>
    </location>
</feature>
<evidence type="ECO:0000313" key="8">
    <source>
        <dbReference type="EMBL" id="CDG83289.1"/>
    </source>
</evidence>
<dbReference type="InterPro" id="IPR051533">
    <property type="entry name" value="WaaL-like"/>
</dbReference>
<feature type="domain" description="DUF5935" evidence="7">
    <location>
        <begin position="1"/>
        <end position="187"/>
    </location>
</feature>
<evidence type="ECO:0000256" key="1">
    <source>
        <dbReference type="ARBA" id="ARBA00004141"/>
    </source>
</evidence>
<feature type="transmembrane region" description="Helical" evidence="5">
    <location>
        <begin position="206"/>
        <end position="230"/>
    </location>
</feature>
<evidence type="ECO:0000256" key="3">
    <source>
        <dbReference type="ARBA" id="ARBA00022989"/>
    </source>
</evidence>
<dbReference type="Pfam" id="PF04932">
    <property type="entry name" value="Wzy_C"/>
    <property type="match status" value="1"/>
</dbReference>
<feature type="transmembrane region" description="Helical" evidence="5">
    <location>
        <begin position="360"/>
        <end position="387"/>
    </location>
</feature>
<evidence type="ECO:0000256" key="2">
    <source>
        <dbReference type="ARBA" id="ARBA00022692"/>
    </source>
</evidence>
<evidence type="ECO:0000259" key="6">
    <source>
        <dbReference type="Pfam" id="PF04932"/>
    </source>
</evidence>
<organism evidence="8 9">
    <name type="scientific">Janthinobacterium agaricidamnosum NBRC 102515 = DSM 9628</name>
    <dbReference type="NCBI Taxonomy" id="1349767"/>
    <lineage>
        <taxon>Bacteria</taxon>
        <taxon>Pseudomonadati</taxon>
        <taxon>Pseudomonadota</taxon>
        <taxon>Betaproteobacteria</taxon>
        <taxon>Burkholderiales</taxon>
        <taxon>Oxalobacteraceae</taxon>
        <taxon>Janthinobacterium</taxon>
    </lineage>
</organism>
<comment type="subcellular location">
    <subcellularLocation>
        <location evidence="1">Membrane</location>
        <topology evidence="1">Multi-pass membrane protein</topology>
    </subcellularLocation>
</comment>
<dbReference type="NCBIfam" id="TIGR03097">
    <property type="entry name" value="PEP_O_lig_1"/>
    <property type="match status" value="1"/>
</dbReference>
<dbReference type="InterPro" id="IPR045979">
    <property type="entry name" value="DUF5935"/>
</dbReference>
<gene>
    <name evidence="8" type="ORF">GJA_2658</name>
</gene>
<keyword evidence="9" id="KW-1185">Reference proteome</keyword>
<evidence type="ECO:0000259" key="7">
    <source>
        <dbReference type="Pfam" id="PF19358"/>
    </source>
</evidence>
<dbReference type="OrthoDB" id="9772644at2"/>
<feature type="transmembrane region" description="Helical" evidence="5">
    <location>
        <begin position="43"/>
        <end position="63"/>
    </location>
</feature>
<feature type="transmembrane region" description="Helical" evidence="5">
    <location>
        <begin position="329"/>
        <end position="348"/>
    </location>
</feature>